<accession>A0ACB9KZZ4</accession>
<dbReference type="Proteomes" id="UP001057402">
    <property type="component" value="Chromosome 12"/>
</dbReference>
<name>A0ACB9KZZ4_9MYRT</name>
<protein>
    <submittedName>
        <fullName evidence="1">Uncharacterized protein</fullName>
    </submittedName>
</protein>
<proteinExistence type="predicted"/>
<evidence type="ECO:0000313" key="1">
    <source>
        <dbReference type="EMBL" id="KAI4302571.1"/>
    </source>
</evidence>
<sequence>MAVVSKSGHGVEGMVRSRSFKWVLWRRGSAEDDDSGETEQGDSPAARTSWIPELSPFANVIIRRCSKIVGISPIELRESFGKEACDAIKGPSCFARSFFEYCCFRTLAFWISANLNHLSDKNFRLLTYDMMVAWDTPATSSLPLLNDITVGKEAFARLAPAIPLVANVIISENLYELLSASTGGRLRFSVYDKYLLALERVRRRLKSWTDSSLLSAMRLARGEKVLEVDGTIISQPILEHVGKYAWPGRITLTDHALYFEALRVVSYDKAKRYSLTEGLEQVIKPELSGPLGTRVFDRAISYKSNNLSELIIIEFAELKGHSRRDYWLSITREILFAHRFIDKFKIIGIEREEALSKAVLGILRTQAIRNMRFPSPVDYETLLMFSLCNQLPGGDLILEELARSSSTSSITEPCEMGWSTGKGGMYSMSSMQMVSSWGIVSGNKRESNEKMDGLVVGDLAIGQVSCLERAIKESINSYKEVAAAQASIDEVKVNGIHANLAVMKELLIPITILGDWLRSLASWDDCFKSWVFCLVCSFIIFRGWLGYAAAMIPFLIAAFVVFARYGNQGKVVLQIKVVSPPKSSMEQLLAIREGITLVEGFIQDGNIFLLKLRALLLSSFPQASERFLVALIILGMIIAFIPCKYIILAIFLDTFTKFSPPRRKTTERVMRRLRDWWLSIPAAPMTVERPGDERKKR</sequence>
<dbReference type="EMBL" id="CM042891">
    <property type="protein sequence ID" value="KAI4302571.1"/>
    <property type="molecule type" value="Genomic_DNA"/>
</dbReference>
<comment type="caution">
    <text evidence="1">The sequence shown here is derived from an EMBL/GenBank/DDBJ whole genome shotgun (WGS) entry which is preliminary data.</text>
</comment>
<organism evidence="1 2">
    <name type="scientific">Melastoma candidum</name>
    <dbReference type="NCBI Taxonomy" id="119954"/>
    <lineage>
        <taxon>Eukaryota</taxon>
        <taxon>Viridiplantae</taxon>
        <taxon>Streptophyta</taxon>
        <taxon>Embryophyta</taxon>
        <taxon>Tracheophyta</taxon>
        <taxon>Spermatophyta</taxon>
        <taxon>Magnoliopsida</taxon>
        <taxon>eudicotyledons</taxon>
        <taxon>Gunneridae</taxon>
        <taxon>Pentapetalae</taxon>
        <taxon>rosids</taxon>
        <taxon>malvids</taxon>
        <taxon>Myrtales</taxon>
        <taxon>Melastomataceae</taxon>
        <taxon>Melastomatoideae</taxon>
        <taxon>Melastomateae</taxon>
        <taxon>Melastoma</taxon>
    </lineage>
</organism>
<gene>
    <name evidence="1" type="ORF">MLD38_038299</name>
</gene>
<reference evidence="2" key="1">
    <citation type="journal article" date="2023" name="Front. Plant Sci.">
        <title>Chromosomal-level genome assembly of Melastoma candidum provides insights into trichome evolution.</title>
        <authorList>
            <person name="Zhong Y."/>
            <person name="Wu W."/>
            <person name="Sun C."/>
            <person name="Zou P."/>
            <person name="Liu Y."/>
            <person name="Dai S."/>
            <person name="Zhou R."/>
        </authorList>
    </citation>
    <scope>NUCLEOTIDE SEQUENCE [LARGE SCALE GENOMIC DNA]</scope>
</reference>
<evidence type="ECO:0000313" key="2">
    <source>
        <dbReference type="Proteomes" id="UP001057402"/>
    </source>
</evidence>
<keyword evidence="2" id="KW-1185">Reference proteome</keyword>